<sequence length="67" mass="8088">MPEEYPKMTVQEFKLLVERLPSDHDLIFSNGLSFYRFKQRDEKLIQLEFGENIYRDKNGDWCVDSID</sequence>
<protein>
    <submittedName>
        <fullName evidence="1">Uncharacterized protein</fullName>
    </submittedName>
</protein>
<dbReference type="OrthoDB" id="1451772at2"/>
<organism evidence="1 2">
    <name type="scientific">Gimesia panareensis</name>
    <dbReference type="NCBI Taxonomy" id="2527978"/>
    <lineage>
        <taxon>Bacteria</taxon>
        <taxon>Pseudomonadati</taxon>
        <taxon>Planctomycetota</taxon>
        <taxon>Planctomycetia</taxon>
        <taxon>Planctomycetales</taxon>
        <taxon>Planctomycetaceae</taxon>
        <taxon>Gimesia</taxon>
    </lineage>
</organism>
<dbReference type="EMBL" id="CP036317">
    <property type="protein sequence ID" value="QDV19072.1"/>
    <property type="molecule type" value="Genomic_DNA"/>
</dbReference>
<gene>
    <name evidence="1" type="ORF">Pan153_37350</name>
</gene>
<dbReference type="RefSeq" id="WP_145110750.1">
    <property type="nucleotide sequence ID" value="NZ_CP036277.1"/>
</dbReference>
<evidence type="ECO:0000313" key="1">
    <source>
        <dbReference type="EMBL" id="QDV19072.1"/>
    </source>
</evidence>
<reference evidence="1 2" key="1">
    <citation type="submission" date="2019-02" db="EMBL/GenBank/DDBJ databases">
        <title>Deep-cultivation of Planctomycetes and their phenomic and genomic characterization uncovers novel biology.</title>
        <authorList>
            <person name="Wiegand S."/>
            <person name="Jogler M."/>
            <person name="Boedeker C."/>
            <person name="Pinto D."/>
            <person name="Vollmers J."/>
            <person name="Rivas-Marin E."/>
            <person name="Kohn T."/>
            <person name="Peeters S.H."/>
            <person name="Heuer A."/>
            <person name="Rast P."/>
            <person name="Oberbeckmann S."/>
            <person name="Bunk B."/>
            <person name="Jeske O."/>
            <person name="Meyerdierks A."/>
            <person name="Storesund J.E."/>
            <person name="Kallscheuer N."/>
            <person name="Luecker S."/>
            <person name="Lage O.M."/>
            <person name="Pohl T."/>
            <person name="Merkel B.J."/>
            <person name="Hornburger P."/>
            <person name="Mueller R.-W."/>
            <person name="Bruemmer F."/>
            <person name="Labrenz M."/>
            <person name="Spormann A.M."/>
            <person name="Op den Camp H."/>
            <person name="Overmann J."/>
            <person name="Amann R."/>
            <person name="Jetten M.S.M."/>
            <person name="Mascher T."/>
            <person name="Medema M.H."/>
            <person name="Devos D.P."/>
            <person name="Kaster A.-K."/>
            <person name="Ovreas L."/>
            <person name="Rohde M."/>
            <person name="Galperin M.Y."/>
            <person name="Jogler C."/>
        </authorList>
    </citation>
    <scope>NUCLEOTIDE SEQUENCE [LARGE SCALE GENOMIC DNA]</scope>
    <source>
        <strain evidence="1 2">Pan153</strain>
    </source>
</reference>
<dbReference type="Proteomes" id="UP000320839">
    <property type="component" value="Chromosome"/>
</dbReference>
<accession>A0A518FRV9</accession>
<accession>A0A518A900</accession>
<dbReference type="AlphaFoldDB" id="A0A518FRV9"/>
<evidence type="ECO:0000313" key="2">
    <source>
        <dbReference type="Proteomes" id="UP000320839"/>
    </source>
</evidence>
<proteinExistence type="predicted"/>
<name>A0A518FRV9_9PLAN</name>